<dbReference type="Proteomes" id="UP000226420">
    <property type="component" value="Unassembled WGS sequence"/>
</dbReference>
<evidence type="ECO:0000313" key="1">
    <source>
        <dbReference type="EMBL" id="SFC19468.1"/>
    </source>
</evidence>
<protein>
    <submittedName>
        <fullName evidence="1">Uncharacterized protein</fullName>
    </submittedName>
</protein>
<proteinExistence type="predicted"/>
<dbReference type="AlphaFoldDB" id="A0AAJ4W8I6"/>
<comment type="caution">
    <text evidence="1">The sequence shown here is derived from an EMBL/GenBank/DDBJ whole genome shotgun (WGS) entry which is preliminary data.</text>
</comment>
<gene>
    <name evidence="1" type="ORF">SAMN02745723_101622</name>
</gene>
<sequence>MKLLLIFTCSAIFMFIVIHLNKKRMTRYDYAYGIECALIASVADALSKLSENIFPESNVSHIDIQPLKKIIIGVSKRQGEKLQLLIDEYNNNYDGIIKNNQVENLSRPALFQATSDENIKALKNSAEQLLNFLTDEEN</sequence>
<name>A0AAJ4W8I6_9GAMM</name>
<dbReference type="RefSeq" id="WP_074820569.1">
    <property type="nucleotide sequence ID" value="NZ_FOLW01000001.1"/>
</dbReference>
<organism evidence="1 2">
    <name type="scientific">Pragia fontium DSM 5563 = ATCC 49100</name>
    <dbReference type="NCBI Taxonomy" id="1122977"/>
    <lineage>
        <taxon>Bacteria</taxon>
        <taxon>Pseudomonadati</taxon>
        <taxon>Pseudomonadota</taxon>
        <taxon>Gammaproteobacteria</taxon>
        <taxon>Enterobacterales</taxon>
        <taxon>Budviciaceae</taxon>
        <taxon>Pragia</taxon>
    </lineage>
</organism>
<reference evidence="1 2" key="1">
    <citation type="submission" date="2016-10" db="EMBL/GenBank/DDBJ databases">
        <authorList>
            <person name="Varghese N."/>
            <person name="Submissions S."/>
        </authorList>
    </citation>
    <scope>NUCLEOTIDE SEQUENCE [LARGE SCALE GENOMIC DNA]</scope>
    <source>
        <strain evidence="1 2">DSM 5563</strain>
    </source>
</reference>
<evidence type="ECO:0000313" key="2">
    <source>
        <dbReference type="Proteomes" id="UP000226420"/>
    </source>
</evidence>
<dbReference type="EMBL" id="FOLW01000001">
    <property type="protein sequence ID" value="SFC19468.1"/>
    <property type="molecule type" value="Genomic_DNA"/>
</dbReference>
<accession>A0AAJ4W8I6</accession>